<name>A0A8B7UYZ5_CASCN</name>
<dbReference type="KEGG" id="ccan:109689695"/>
<evidence type="ECO:0000256" key="1">
    <source>
        <dbReference type="ARBA" id="ARBA00004245"/>
    </source>
</evidence>
<evidence type="ECO:0000256" key="12">
    <source>
        <dbReference type="PROSITE-ProRule" id="PRU00283"/>
    </source>
</evidence>
<dbReference type="InterPro" id="IPR001752">
    <property type="entry name" value="Kinesin_motor_dom"/>
</dbReference>
<dbReference type="InterPro" id="IPR019821">
    <property type="entry name" value="Kinesin_motor_CS"/>
</dbReference>
<dbReference type="InterPro" id="IPR036961">
    <property type="entry name" value="Kinesin_motor_dom_sf"/>
</dbReference>
<dbReference type="RefSeq" id="XP_020024247.1">
    <property type="nucleotide sequence ID" value="XM_020168658.1"/>
</dbReference>
<keyword evidence="4 12" id="KW-0547">Nucleotide-binding</keyword>
<keyword evidence="6 13" id="KW-0175">Coiled coil</keyword>
<evidence type="ECO:0000256" key="6">
    <source>
        <dbReference type="ARBA" id="ARBA00023054"/>
    </source>
</evidence>
<keyword evidence="2" id="KW-0963">Cytoplasm</keyword>
<evidence type="ECO:0000256" key="14">
    <source>
        <dbReference type="SAM" id="MobiDB-lite"/>
    </source>
</evidence>
<evidence type="ECO:0000256" key="7">
    <source>
        <dbReference type="ARBA" id="ARBA00023175"/>
    </source>
</evidence>
<dbReference type="PANTHER" id="PTHR47969:SF21">
    <property type="entry name" value="KINESIN-LIKE PROTEIN"/>
    <property type="match status" value="1"/>
</dbReference>
<feature type="compositionally biased region" description="Low complexity" evidence="14">
    <location>
        <begin position="528"/>
        <end position="551"/>
    </location>
</feature>
<dbReference type="InterPro" id="IPR027417">
    <property type="entry name" value="P-loop_NTPase"/>
</dbReference>
<comment type="function">
    <text evidence="9">Dendrite-specific motor protein which, in association with the Apba1-containing complex (LIN-10-LIN-2-LIN-7 complex), transports vesicles containing N-methyl-D-aspartate (NMDA) receptor subunit NR2B along microtubules.</text>
</comment>
<dbReference type="GO" id="GO:0008017">
    <property type="term" value="F:microtubule binding"/>
    <property type="evidence" value="ECO:0007669"/>
    <property type="project" value="InterPro"/>
</dbReference>
<sequence length="1031" mass="115806">MASESVKVVVRCRPMNQRERELNCQPVVTVDCARGQCFIQNPGACDEPPKQFTFDGAYYMDHFTEQIYNEIAYPLVEGVTEGYNGTIFAYGQTGSGKSFTMQGLPDPPCQRGIIPRAFEHVFESVQCAENTKFLVRASYLEIYNEDVRDLLGADTKQKLELKEHPEKGVYVRGLSMHTVHSVAQCERIMDTGWKNRSVGYTLMNKDSSRSHSIFTISIEIYAVDERGKDHLRAGKLNLVDLAGSERQSKTGATGERLKEATKINLSLSALGNVISALVDGRSKHIPYRDSKLTRLLQDSLGGNTKTLMVACLSPADNNYDETLSTLRYANRAKNIKNKPRINEDPKDALLREYQEEIKRLKAILAQQMSPFSPAALPPSQAPLDPVQVEEKPLPPPVVQHDTEAEKQLIREEYEERLARLKADYEAEQESRARLEEDITAMRNLYDVKLSTLEESLRKETEAVLKAEILYKAEVLSKAEFASRSECSPAAQYKMAEKPEALCMPDALPSDKVSMAQVSPSFEDLLQVEPSKSEVSSGSNESSTLEDSSMSEAFPGPEELPNVEFSVPGVESRNRYFSEEYLSQEMAGPQLEGENYSYVHDEEPPMAPLQILSGLQDPFAELEAKLARLSSTVTRVDSPQTDIAQVPEQVANHPPVLEPSDIGSEAEVADDLPLRPEADLAPEVAEEVVSTAEPDVWMESEAQETLVSQPQPLQATTTMRRESVGVEVAVLTDEVLPIVDQQQVLARLQLLEQQVVGGEQSKNKDLKEKHKRRKRYADERKKQLVAALQNSDEDSGDWVLLNVYDSIQEEVRAKSKLLEKMQRKLRAAEVEIKDLQSEFELEKIDYLATIRRQERDSMLLQQLLEQVQPLIRRDCNYSSLEKIRRESSWDEDNGFWKIPEPIIIKTSLPVAVSTGPQNKRIRKTSAADNGESNMEEDRYKLMLSRSDSENTASNYFRSKRASQILSTDPMKSLTHHNSPPGLTSPLSTSSAMSPSQVPEMPHPRPFRLESLDIPFTKAKRKKSKSSFGSEPL</sequence>
<dbReference type="Pfam" id="PF00225">
    <property type="entry name" value="Kinesin"/>
    <property type="match status" value="1"/>
</dbReference>
<dbReference type="PANTHER" id="PTHR47969">
    <property type="entry name" value="CHROMOSOME-ASSOCIATED KINESIN KIF4A-RELATED"/>
    <property type="match status" value="1"/>
</dbReference>
<evidence type="ECO:0000256" key="10">
    <source>
        <dbReference type="ARBA" id="ARBA00062719"/>
    </source>
</evidence>
<dbReference type="Gene3D" id="3.40.850.10">
    <property type="entry name" value="Kinesin motor domain"/>
    <property type="match status" value="1"/>
</dbReference>
<feature type="compositionally biased region" description="Low complexity" evidence="14">
    <location>
        <begin position="977"/>
        <end position="994"/>
    </location>
</feature>
<evidence type="ECO:0000256" key="2">
    <source>
        <dbReference type="ARBA" id="ARBA00022490"/>
    </source>
</evidence>
<dbReference type="PROSITE" id="PS50067">
    <property type="entry name" value="KINESIN_MOTOR_2"/>
    <property type="match status" value="1"/>
</dbReference>
<feature type="coiled-coil region" evidence="13">
    <location>
        <begin position="403"/>
        <end position="444"/>
    </location>
</feature>
<feature type="region of interest" description="Disordered" evidence="14">
    <location>
        <begin position="968"/>
        <end position="1031"/>
    </location>
</feature>
<reference evidence="16" key="1">
    <citation type="submission" date="2025-08" db="UniProtKB">
        <authorList>
            <consortium name="RefSeq"/>
        </authorList>
    </citation>
    <scope>IDENTIFICATION</scope>
    <source>
        <tissue evidence="16">Leukocyte</tissue>
    </source>
</reference>
<dbReference type="GO" id="GO:0003777">
    <property type="term" value="F:microtubule motor activity"/>
    <property type="evidence" value="ECO:0007669"/>
    <property type="project" value="InterPro"/>
</dbReference>
<dbReference type="FunFam" id="3.40.850.10:FF:000029">
    <property type="entry name" value="Kinesin-like protein KIF17"/>
    <property type="match status" value="1"/>
</dbReference>
<feature type="domain" description="Kinesin motor" evidence="15">
    <location>
        <begin position="5"/>
        <end position="335"/>
    </location>
</feature>
<proteinExistence type="inferred from homology"/>
<feature type="region of interest" description="Disordered" evidence="14">
    <location>
        <begin position="527"/>
        <end position="566"/>
    </location>
</feature>
<protein>
    <recommendedName>
        <fullName evidence="11">Kinesin-like protein KIF17</fullName>
    </recommendedName>
</protein>
<accession>A0A8B7UYZ5</accession>
<dbReference type="PROSITE" id="PS00411">
    <property type="entry name" value="KINESIN_MOTOR_1"/>
    <property type="match status" value="1"/>
</dbReference>
<keyword evidence="5 12" id="KW-0067">ATP-binding</keyword>
<dbReference type="OrthoDB" id="3176171at2759"/>
<keyword evidence="7 12" id="KW-0505">Motor protein</keyword>
<feature type="binding site" evidence="12">
    <location>
        <begin position="91"/>
        <end position="98"/>
    </location>
    <ligand>
        <name>ATP</name>
        <dbReference type="ChEBI" id="CHEBI:30616"/>
    </ligand>
</feature>
<dbReference type="GO" id="GO:0005874">
    <property type="term" value="C:microtubule"/>
    <property type="evidence" value="ECO:0007669"/>
    <property type="project" value="UniProtKB-KW"/>
</dbReference>
<feature type="region of interest" description="Disordered" evidence="14">
    <location>
        <begin position="912"/>
        <end position="934"/>
    </location>
</feature>
<comment type="subunit">
    <text evidence="10">Homodimer. Interacts with APBA1 (via PDZ domain); the interaction is direct and is required for association of KIF17 with the cargo that is to be transported. Interacts with IFT B complex components IFT52 and IFT57. Interacts with IFT70B. Interacts with PIWIL1. Interacts with TBATA.</text>
</comment>
<dbReference type="GO" id="GO:0007018">
    <property type="term" value="P:microtubule-based movement"/>
    <property type="evidence" value="ECO:0007669"/>
    <property type="project" value="InterPro"/>
</dbReference>
<organism evidence="16">
    <name type="scientific">Castor canadensis</name>
    <name type="common">American beaver</name>
    <dbReference type="NCBI Taxonomy" id="51338"/>
    <lineage>
        <taxon>Eukaryota</taxon>
        <taxon>Metazoa</taxon>
        <taxon>Chordata</taxon>
        <taxon>Craniata</taxon>
        <taxon>Vertebrata</taxon>
        <taxon>Euteleostomi</taxon>
        <taxon>Mammalia</taxon>
        <taxon>Eutheria</taxon>
        <taxon>Euarchontoglires</taxon>
        <taxon>Glires</taxon>
        <taxon>Rodentia</taxon>
        <taxon>Castorimorpha</taxon>
        <taxon>Castoridae</taxon>
        <taxon>Castor</taxon>
    </lineage>
</organism>
<evidence type="ECO:0000313" key="16">
    <source>
        <dbReference type="RefSeq" id="XP_020024247.1"/>
    </source>
</evidence>
<evidence type="ECO:0000259" key="15">
    <source>
        <dbReference type="PROSITE" id="PS50067"/>
    </source>
</evidence>
<dbReference type="CTD" id="57576"/>
<dbReference type="SMART" id="SM00129">
    <property type="entry name" value="KISc"/>
    <property type="match status" value="1"/>
</dbReference>
<comment type="similarity">
    <text evidence="12">Belongs to the TRAFAC class myosin-kinesin ATPase superfamily. Kinesin family.</text>
</comment>
<dbReference type="GO" id="GO:0005524">
    <property type="term" value="F:ATP binding"/>
    <property type="evidence" value="ECO:0007669"/>
    <property type="project" value="UniProtKB-UniRule"/>
</dbReference>
<evidence type="ECO:0000256" key="3">
    <source>
        <dbReference type="ARBA" id="ARBA00022701"/>
    </source>
</evidence>
<feature type="coiled-coil region" evidence="13">
    <location>
        <begin position="803"/>
        <end position="844"/>
    </location>
</feature>
<keyword evidence="8" id="KW-0206">Cytoskeleton</keyword>
<comment type="subcellular location">
    <subcellularLocation>
        <location evidence="1">Cytoplasm</location>
        <location evidence="1">Cytoskeleton</location>
    </subcellularLocation>
</comment>
<dbReference type="SUPFAM" id="SSF52540">
    <property type="entry name" value="P-loop containing nucleoside triphosphate hydrolases"/>
    <property type="match status" value="1"/>
</dbReference>
<evidence type="ECO:0000256" key="5">
    <source>
        <dbReference type="ARBA" id="ARBA00022840"/>
    </source>
</evidence>
<dbReference type="InterPro" id="IPR027640">
    <property type="entry name" value="Kinesin-like_fam"/>
</dbReference>
<evidence type="ECO:0000256" key="8">
    <source>
        <dbReference type="ARBA" id="ARBA00023212"/>
    </source>
</evidence>
<dbReference type="AlphaFoldDB" id="A0A8B7UYZ5"/>
<keyword evidence="3" id="KW-0493">Microtubule</keyword>
<dbReference type="PRINTS" id="PR00380">
    <property type="entry name" value="KINESINHEAVY"/>
</dbReference>
<evidence type="ECO:0000256" key="13">
    <source>
        <dbReference type="SAM" id="Coils"/>
    </source>
</evidence>
<evidence type="ECO:0000256" key="11">
    <source>
        <dbReference type="ARBA" id="ARBA00073204"/>
    </source>
</evidence>
<evidence type="ECO:0000256" key="9">
    <source>
        <dbReference type="ARBA" id="ARBA00059114"/>
    </source>
</evidence>
<gene>
    <name evidence="16" type="primary">Kif17</name>
</gene>
<evidence type="ECO:0000256" key="4">
    <source>
        <dbReference type="ARBA" id="ARBA00022741"/>
    </source>
</evidence>